<keyword evidence="2" id="KW-0547">Nucleotide-binding</keyword>
<feature type="compositionally biased region" description="Low complexity" evidence="9">
    <location>
        <begin position="55"/>
        <end position="66"/>
    </location>
</feature>
<dbReference type="PROSITE" id="PS51192">
    <property type="entry name" value="HELICASE_ATP_BIND_1"/>
    <property type="match status" value="1"/>
</dbReference>
<dbReference type="PANTHER" id="PTHR46459:SF1">
    <property type="entry name" value="E1A-BINDING PROTEIN P400"/>
    <property type="match status" value="1"/>
</dbReference>
<dbReference type="GO" id="GO:0016787">
    <property type="term" value="F:hydrolase activity"/>
    <property type="evidence" value="ECO:0007669"/>
    <property type="project" value="UniProtKB-KW"/>
</dbReference>
<dbReference type="InterPro" id="IPR038718">
    <property type="entry name" value="SNF2-like_sf"/>
</dbReference>
<feature type="region of interest" description="Disordered" evidence="9">
    <location>
        <begin position="700"/>
        <end position="732"/>
    </location>
</feature>
<feature type="region of interest" description="Disordered" evidence="9">
    <location>
        <begin position="1"/>
        <end position="69"/>
    </location>
</feature>
<dbReference type="PROSITE" id="PS51204">
    <property type="entry name" value="HSA"/>
    <property type="match status" value="1"/>
</dbReference>
<feature type="domain" description="Helicase C-terminal" evidence="12">
    <location>
        <begin position="1713"/>
        <end position="1869"/>
    </location>
</feature>
<dbReference type="InterPro" id="IPR014012">
    <property type="entry name" value="HSA_dom"/>
</dbReference>
<comment type="subcellular location">
    <subcellularLocation>
        <location evidence="1">Nucleus</location>
    </subcellularLocation>
</comment>
<dbReference type="GO" id="GO:0005524">
    <property type="term" value="F:ATP binding"/>
    <property type="evidence" value="ECO:0007669"/>
    <property type="project" value="UniProtKB-KW"/>
</dbReference>
<name>A0A3B3WYX9_9TELE</name>
<dbReference type="CDD" id="cd00167">
    <property type="entry name" value="SANT"/>
    <property type="match status" value="1"/>
</dbReference>
<dbReference type="Pfam" id="PF07529">
    <property type="entry name" value="HSA"/>
    <property type="match status" value="1"/>
</dbReference>
<dbReference type="PROSITE" id="PS50090">
    <property type="entry name" value="MYB_LIKE"/>
    <property type="match status" value="1"/>
</dbReference>
<evidence type="ECO:0000256" key="3">
    <source>
        <dbReference type="ARBA" id="ARBA00022801"/>
    </source>
</evidence>
<feature type="region of interest" description="Disordered" evidence="9">
    <location>
        <begin position="535"/>
        <end position="587"/>
    </location>
</feature>
<keyword evidence="8" id="KW-0539">Nucleus</keyword>
<keyword evidence="6" id="KW-0156">Chromatin regulator</keyword>
<keyword evidence="7" id="KW-0238">DNA-binding</keyword>
<feature type="region of interest" description="Disordered" evidence="9">
    <location>
        <begin position="1917"/>
        <end position="1945"/>
    </location>
</feature>
<dbReference type="PANTHER" id="PTHR46459">
    <property type="entry name" value="E1A-BINDING PROTEIN P400-RELATED"/>
    <property type="match status" value="1"/>
</dbReference>
<dbReference type="GO" id="GO:0006281">
    <property type="term" value="P:DNA repair"/>
    <property type="evidence" value="ECO:0007669"/>
    <property type="project" value="TreeGrafter"/>
</dbReference>
<proteinExistence type="predicted"/>
<feature type="compositionally biased region" description="Polar residues" evidence="9">
    <location>
        <begin position="1"/>
        <end position="22"/>
    </location>
</feature>
<feature type="compositionally biased region" description="Polar residues" evidence="9">
    <location>
        <begin position="556"/>
        <end position="565"/>
    </location>
</feature>
<evidence type="ECO:0000313" key="15">
    <source>
        <dbReference type="Proteomes" id="UP000261480"/>
    </source>
</evidence>
<evidence type="ECO:0008006" key="16">
    <source>
        <dbReference type="Google" id="ProtNLM"/>
    </source>
</evidence>
<dbReference type="InterPro" id="IPR001005">
    <property type="entry name" value="SANT/Myb"/>
</dbReference>
<dbReference type="InterPro" id="IPR014001">
    <property type="entry name" value="Helicase_ATP-bd"/>
</dbReference>
<evidence type="ECO:0000256" key="9">
    <source>
        <dbReference type="SAM" id="MobiDB-lite"/>
    </source>
</evidence>
<feature type="domain" description="Helicase ATP-binding" evidence="11">
    <location>
        <begin position="1024"/>
        <end position="1187"/>
    </location>
</feature>
<keyword evidence="5" id="KW-0067">ATP-binding</keyword>
<evidence type="ECO:0000259" key="11">
    <source>
        <dbReference type="PROSITE" id="PS51192"/>
    </source>
</evidence>
<feature type="compositionally biased region" description="Polar residues" evidence="9">
    <location>
        <begin position="717"/>
        <end position="732"/>
    </location>
</feature>
<dbReference type="SUPFAM" id="SSF52540">
    <property type="entry name" value="P-loop containing nucleoside triphosphate hydrolases"/>
    <property type="match status" value="2"/>
</dbReference>
<dbReference type="Proteomes" id="UP000261480">
    <property type="component" value="Unplaced"/>
</dbReference>
<feature type="compositionally biased region" description="Polar residues" evidence="9">
    <location>
        <begin position="2781"/>
        <end position="2792"/>
    </location>
</feature>
<feature type="region of interest" description="Disordered" evidence="9">
    <location>
        <begin position="2346"/>
        <end position="2366"/>
    </location>
</feature>
<keyword evidence="3" id="KW-0378">Hydrolase</keyword>
<feature type="domain" description="Myb-like" evidence="10">
    <location>
        <begin position="2165"/>
        <end position="2226"/>
    </location>
</feature>
<dbReference type="InterPro" id="IPR031575">
    <property type="entry name" value="EP400_N"/>
</dbReference>
<accession>A0A3B3WYX9</accession>
<evidence type="ECO:0000256" key="8">
    <source>
        <dbReference type="ARBA" id="ARBA00023242"/>
    </source>
</evidence>
<dbReference type="Ensembl" id="ENSPMET00000003285.1">
    <property type="protein sequence ID" value="ENSPMEP00000007948.1"/>
    <property type="gene ID" value="ENSPMEG00000009762.1"/>
</dbReference>
<evidence type="ECO:0000259" key="10">
    <source>
        <dbReference type="PROSITE" id="PS50090"/>
    </source>
</evidence>
<dbReference type="GO" id="GO:0000812">
    <property type="term" value="C:Swr1 complex"/>
    <property type="evidence" value="ECO:0007669"/>
    <property type="project" value="TreeGrafter"/>
</dbReference>
<feature type="domain" description="HSA" evidence="13">
    <location>
        <begin position="786"/>
        <end position="858"/>
    </location>
</feature>
<evidence type="ECO:0000256" key="6">
    <source>
        <dbReference type="ARBA" id="ARBA00022853"/>
    </source>
</evidence>
<dbReference type="Gene3D" id="3.40.50.300">
    <property type="entry name" value="P-loop containing nucleotide triphosphate hydrolases"/>
    <property type="match status" value="1"/>
</dbReference>
<dbReference type="PROSITE" id="PS51194">
    <property type="entry name" value="HELICASE_CTER"/>
    <property type="match status" value="1"/>
</dbReference>
<evidence type="ECO:0000256" key="7">
    <source>
        <dbReference type="ARBA" id="ARBA00023125"/>
    </source>
</evidence>
<dbReference type="STRING" id="48701.ENSPMEP00000007948"/>
<dbReference type="GO" id="GO:0003677">
    <property type="term" value="F:DNA binding"/>
    <property type="evidence" value="ECO:0007669"/>
    <property type="project" value="UniProtKB-KW"/>
</dbReference>
<feature type="compositionally biased region" description="Polar residues" evidence="9">
    <location>
        <begin position="1411"/>
        <end position="1425"/>
    </location>
</feature>
<organism evidence="14 15">
    <name type="scientific">Poecilia mexicana</name>
    <dbReference type="NCBI Taxonomy" id="48701"/>
    <lineage>
        <taxon>Eukaryota</taxon>
        <taxon>Metazoa</taxon>
        <taxon>Chordata</taxon>
        <taxon>Craniata</taxon>
        <taxon>Vertebrata</taxon>
        <taxon>Euteleostomi</taxon>
        <taxon>Actinopterygii</taxon>
        <taxon>Neopterygii</taxon>
        <taxon>Teleostei</taxon>
        <taxon>Neoteleostei</taxon>
        <taxon>Acanthomorphata</taxon>
        <taxon>Ovalentaria</taxon>
        <taxon>Atherinomorphae</taxon>
        <taxon>Cyprinodontiformes</taxon>
        <taxon>Poeciliidae</taxon>
        <taxon>Poeciliinae</taxon>
        <taxon>Poecilia</taxon>
    </lineage>
</organism>
<dbReference type="Pfam" id="PF00271">
    <property type="entry name" value="Helicase_C"/>
    <property type="match status" value="1"/>
</dbReference>
<dbReference type="InterPro" id="IPR000330">
    <property type="entry name" value="SNF2_N"/>
</dbReference>
<dbReference type="GO" id="GO:0006325">
    <property type="term" value="P:chromatin organization"/>
    <property type="evidence" value="ECO:0007669"/>
    <property type="project" value="UniProtKB-KW"/>
</dbReference>
<dbReference type="Gene3D" id="3.40.50.10810">
    <property type="entry name" value="Tandem AAA-ATPase domain"/>
    <property type="match status" value="1"/>
</dbReference>
<dbReference type="Pfam" id="PF15790">
    <property type="entry name" value="EP400_N"/>
    <property type="match status" value="1"/>
</dbReference>
<feature type="region of interest" description="Disordered" evidence="9">
    <location>
        <begin position="2751"/>
        <end position="2809"/>
    </location>
</feature>
<evidence type="ECO:0000259" key="12">
    <source>
        <dbReference type="PROSITE" id="PS51194"/>
    </source>
</evidence>
<evidence type="ECO:0000256" key="1">
    <source>
        <dbReference type="ARBA" id="ARBA00004123"/>
    </source>
</evidence>
<dbReference type="CDD" id="cd18793">
    <property type="entry name" value="SF2_C_SNF"/>
    <property type="match status" value="1"/>
</dbReference>
<keyword evidence="4" id="KW-0347">Helicase</keyword>
<dbReference type="SMART" id="SM00487">
    <property type="entry name" value="DEXDc"/>
    <property type="match status" value="1"/>
</dbReference>
<feature type="region of interest" description="Disordered" evidence="9">
    <location>
        <begin position="1527"/>
        <end position="1555"/>
    </location>
</feature>
<dbReference type="InterPro" id="IPR001650">
    <property type="entry name" value="Helicase_C-like"/>
</dbReference>
<dbReference type="Gene3D" id="1.10.10.60">
    <property type="entry name" value="Homeodomain-like"/>
    <property type="match status" value="1"/>
</dbReference>
<dbReference type="GO" id="GO:0004386">
    <property type="term" value="F:helicase activity"/>
    <property type="evidence" value="ECO:0007669"/>
    <property type="project" value="UniProtKB-KW"/>
</dbReference>
<evidence type="ECO:0000256" key="4">
    <source>
        <dbReference type="ARBA" id="ARBA00022806"/>
    </source>
</evidence>
<evidence type="ECO:0000256" key="5">
    <source>
        <dbReference type="ARBA" id="ARBA00022840"/>
    </source>
</evidence>
<protein>
    <recommendedName>
        <fullName evidence="16">E1A binding protein p400</fullName>
    </recommendedName>
</protein>
<dbReference type="Pfam" id="PF00176">
    <property type="entry name" value="SNF2-rel_dom"/>
    <property type="match status" value="1"/>
</dbReference>
<dbReference type="SMART" id="SM00573">
    <property type="entry name" value="HSA"/>
    <property type="match status" value="1"/>
</dbReference>
<feature type="compositionally biased region" description="Polar residues" evidence="9">
    <location>
        <begin position="43"/>
        <end position="54"/>
    </location>
</feature>
<feature type="compositionally biased region" description="Acidic residues" evidence="9">
    <location>
        <begin position="1922"/>
        <end position="1932"/>
    </location>
</feature>
<evidence type="ECO:0000256" key="2">
    <source>
        <dbReference type="ARBA" id="ARBA00022741"/>
    </source>
</evidence>
<dbReference type="GO" id="GO:0003682">
    <property type="term" value="F:chromatin binding"/>
    <property type="evidence" value="ECO:0007669"/>
    <property type="project" value="TreeGrafter"/>
</dbReference>
<keyword evidence="15" id="KW-1185">Reference proteome</keyword>
<dbReference type="InterPro" id="IPR049730">
    <property type="entry name" value="SNF2/RAD54-like_C"/>
</dbReference>
<reference evidence="14" key="2">
    <citation type="submission" date="2025-09" db="UniProtKB">
        <authorList>
            <consortium name="Ensembl"/>
        </authorList>
    </citation>
    <scope>IDENTIFICATION</scope>
</reference>
<feature type="region of interest" description="Disordered" evidence="9">
    <location>
        <begin position="136"/>
        <end position="155"/>
    </location>
</feature>
<dbReference type="InterPro" id="IPR027417">
    <property type="entry name" value="P-loop_NTPase"/>
</dbReference>
<feature type="region of interest" description="Disordered" evidence="9">
    <location>
        <begin position="1402"/>
        <end position="1442"/>
    </location>
</feature>
<dbReference type="Gene3D" id="1.20.120.850">
    <property type="entry name" value="SWI2/SNF2 ATPases, N-terminal domain"/>
    <property type="match status" value="1"/>
</dbReference>
<feature type="compositionally biased region" description="Low complexity" evidence="9">
    <location>
        <begin position="1527"/>
        <end position="1543"/>
    </location>
</feature>
<dbReference type="FunFam" id="3.40.50.10810:FF:000005">
    <property type="entry name" value="Photoperiod-independent early flowering 1"/>
    <property type="match status" value="1"/>
</dbReference>
<reference evidence="14" key="1">
    <citation type="submission" date="2025-08" db="UniProtKB">
        <authorList>
            <consortium name="Ensembl"/>
        </authorList>
    </citation>
    <scope>IDENTIFICATION</scope>
</reference>
<feature type="compositionally biased region" description="Low complexity" evidence="9">
    <location>
        <begin position="28"/>
        <end position="42"/>
    </location>
</feature>
<feature type="compositionally biased region" description="Low complexity" evidence="9">
    <location>
        <begin position="1431"/>
        <end position="1441"/>
    </location>
</feature>
<evidence type="ECO:0000313" key="14">
    <source>
        <dbReference type="Ensembl" id="ENSPMEP00000007948.1"/>
    </source>
</evidence>
<dbReference type="GO" id="GO:0035267">
    <property type="term" value="C:NuA4 histone acetyltransferase complex"/>
    <property type="evidence" value="ECO:0007669"/>
    <property type="project" value="TreeGrafter"/>
</dbReference>
<sequence>MHHGSGSQNIQRQLQKSKSVSGSEAEEQQQQQPSMAATQQQATVSHPQSPVTTFSSAASPSAPQSPNYQLIMSRSPVTGQNVNITLQNVGLAANQQITLTPLPIQNPASPGFQHSASQWRFEHAPSSYIQVTSPVPQPIQPQSPTQHSPVSLQGVTRPGAPPTALGVRGQSPTRFVEASMIVRQISLGSQSGGSHFVYQDGTTLAQLAPPPGQVQLASTGAPGSVRERRLSQTHSQTGGTIHHLGSQSPVAAGTTLPTLGSPGHITTSSLPPQISNIIQGKLGRPIVFEKTAQGVVTGVGTPATATFSIPSSIPPSSPSLTSPPPGISSNPLTPTSMTAASIKKQAPKKLEEIAPATPEIAQLRKQCLEHHTKKMESLKEVFKEYMVELFFLQHLQGNIMDYHAFKKKHCHPLNTYLRQNDLDLDDEDDEEEQSEVINDEVKVVTGKDGQAVTPVAIATQLPPNVSAAFSTQQQFQVHQGGASGAISNPGDMDAYKRQQAMVQTQAKRPRIDVGRHGLIFQHPGVAPLGSPGVPLQQLMPTAQGMPPTPQAVQLAGQKQNQQQYDPSKGPPVQNAASLHTPPPQLPSRLPQGTLPMASIPLAQLVENSTHPGVQVHVQAGGPVLAAMNPHTQLQSQLQQMQPGVHIQLQAQQQQSQTNLQPGQATVTLARPGTDPNQPAQRIMTNSVSITSVVPAAVSAANSNPAPHTAGSLRPLGSNVNPGTPSKLTGTNGISSVKIGGFSQNTTTQTPQEGSQDRQVEQAKLESQVHQRISELRKEGQWSASRLPKLMEASRPKSHWDYLLEEMQWMAADFAQERRWKEAAAKKLVRTCARYHQEQKKNEERSQKQREVHLRHIASTIAREVEFFWSNIEQEENTIEEQEVMEGETDHKAELINLAKDEMSLDALKKQYAGAYADDFEWPQPSSCSDEDDVEETEMECVPSSPPEAVVIDSLLSMDQQRSADKSTSNSNGNAGRDITEVAAATELLLPKGSLRITSSTRSPAPVLLHGLLREYQQIGVDWLVNLHKKRLNGILADETGLGKTVQTVAYLAHLAGQEIWGPHLIVVRTCKLLSWELEFKRWCPGLKILLYLGNRRERRYKRMLWEDSNSFHVCVTSYKLLMKDQRHFLKKRWRHLVLDEVQLIKNMTEKHWETIFALREQRILLIHTPLQNTLKEFWTMIHFLLPGIIRPYSDFPIKADSDENQDYCHKLVIRLHRMIQPFILRRSKRDVEKQLPKKYEHILKCRLSNRQKTLYEDILTQPTQEALKSGHFVSVLQVLMQLQRVCNHPELVVPRESSSSYFSSSLQYNVPSLVLGAIEKDSSQTANLSLFNLINNENRLTRYQTEEAVPKLKVTQQLIEEIYSAPEPPPRPKPCPIKPMLFQPVQYGTKPEGRLAAIGNAAGQRPPTSSPPTGTLVSTISQSGQARGKSPVTAPTATPTPHGDVVKIAQLANMAGSQNRITQPETPVTLQFQGNKFTLSHSQLRQLTTGQPLQLQGTLNILQIVSAPGQPIIRPQGPMVMQTVSQTVPASSAAATPGTPHPALSTAQQEASEEKTQQLKERLSRLFEANEQRCNRRVLYGSDLLQACTLSPEPAHTALTAGGWRWVGRESCSRAQRTCVGTTSVLQSALLTVENHHEAAGSLIKLTCVVPTAVAPPPHLYAADPSVPYRLKQKSFQQRLLEASEPHSADIHSLASRHFLGHPDLQLMQMDSKLEALAILLQKLRSESRRVLIFTQMFKMLDILEAFLDYRQLKYVRIDESLTFEETQENMRKFNTNKQVFCSILTNCCCSEVGTIVDADTIIFYDTDLNPSMDARTQEWCEKVGRSKDIHIYLESGNSIEEKLLKNGTKELIREVVAQGTDYSLAFLTQTIQDLLEVEATSGVKVEEFVVLHQEPSASESISPKVARPYIQALHSISLDGQSEEGEPQEEELGGRSSSESEIQTKEEPGLLEELNAVMEQLTPIERYALHYLEYLHIGDDEAALKERLECAKRGWELQQLQKLKEEEEEQKCQLMEGEEDLFTYTREDAYNMEYVFDAEDGHTEIMPVWTPPTPPQDDNDIYIDSVMMLMYDTTPMPESKLPPIYIRKEHKRLKMDPSARKKKKGHGETVIPPRSLFEKASMLKVRREGKDQKKNFSIKQPPFAKPLPSLAKPAMEAGQDNPEWLISEDWALLQAVKQLLELPLNLTIVSPAHTPNWDLVSDVVNSCSRIYRSPKQCRNRYENVIIPREEGKLVYEPNPKKKSKSIYKSKNSRPLRTCQIYTQDDNSSQIQLYSSRFELMKIIASKRSPPIKPLGMNPFQKNPKHASVLAEGISYDKPLPPIQVASQRAERIAKEKKALAEQQKAQQLAQQQAGAPQAQTATGQAQTPAVGQAQVPQAAGVTGAAAVPNAAVLTVGGNVIVNTGAGIPQSPFQANKRLASPVIPGTLSPAGTAGAQVVHAQQRAVAATAAPTEVVAIATGGGVRAVTPVTASAVVSTTLSPVQSQTRPLELLKMQKHKGAGQQVVAVTQAAVAQQPSQVQPAQAGQASPQLATVTAARPGAVLAANTLQVTRLTRVPQGQIQAQVGQTAQVTLTKPPVVSVPAVVSAVTTMSGLSVAINQSQKTLTTTFPQMQVQQLIPMKKQQHPAAIQAAAQQKAGQPQQGQAAVQQKIGTQQVTMQAAQSAQQQQKVTYATTQQLQPGIKTQFFTTTSIPQTQKPAGAQQIQQGQPQTVTLAQAATSTSGQVQMIPTGTPTAQVVQQKIIPQQVVTPATQIQPQNPHSPAHPPAAPSAAESPGQLPGQAQQSTKNQARQGGVRAKTPAKPSGGSS</sequence>
<evidence type="ECO:0000259" key="13">
    <source>
        <dbReference type="PROSITE" id="PS51204"/>
    </source>
</evidence>